<dbReference type="STRING" id="7719.ENSCINP00000001591"/>
<evidence type="ECO:0000259" key="16">
    <source>
        <dbReference type="Pfam" id="PF08441"/>
    </source>
</evidence>
<dbReference type="InterPro" id="IPR013517">
    <property type="entry name" value="FG-GAP"/>
</dbReference>
<keyword evidence="20" id="KW-1185">Reference proteome</keyword>
<dbReference type="InterPro" id="IPR000413">
    <property type="entry name" value="Integrin_alpha"/>
</dbReference>
<keyword evidence="4" id="KW-0732">Signal</keyword>
<keyword evidence="6 14" id="KW-0130">Cell adhesion</keyword>
<evidence type="ECO:0000259" key="18">
    <source>
        <dbReference type="Pfam" id="PF20806"/>
    </source>
</evidence>
<dbReference type="PANTHER" id="PTHR23220">
    <property type="entry name" value="INTEGRIN ALPHA"/>
    <property type="match status" value="1"/>
</dbReference>
<dbReference type="InterPro" id="IPR032695">
    <property type="entry name" value="Integrin_dom_sf"/>
</dbReference>
<dbReference type="GO" id="GO:0009986">
    <property type="term" value="C:cell surface"/>
    <property type="evidence" value="ECO:0000318"/>
    <property type="project" value="GO_Central"/>
</dbReference>
<keyword evidence="10" id="KW-1015">Disulfide bond</keyword>
<dbReference type="InterPro" id="IPR018184">
    <property type="entry name" value="Integrin_alpha_C_CS"/>
</dbReference>
<dbReference type="GO" id="GO:0038023">
    <property type="term" value="F:signaling receptor activity"/>
    <property type="evidence" value="ECO:0000318"/>
    <property type="project" value="GO_Central"/>
</dbReference>
<evidence type="ECO:0000256" key="4">
    <source>
        <dbReference type="ARBA" id="ARBA00022729"/>
    </source>
</evidence>
<dbReference type="Gene3D" id="2.130.10.130">
    <property type="entry name" value="Integrin alpha, N-terminal"/>
    <property type="match status" value="1"/>
</dbReference>
<evidence type="ECO:0000313" key="20">
    <source>
        <dbReference type="Proteomes" id="UP000008144"/>
    </source>
</evidence>
<evidence type="ECO:0000256" key="3">
    <source>
        <dbReference type="ARBA" id="ARBA00022692"/>
    </source>
</evidence>
<feature type="repeat" description="FG-GAP" evidence="13">
    <location>
        <begin position="247"/>
        <end position="312"/>
    </location>
</feature>
<dbReference type="InterPro" id="IPR028994">
    <property type="entry name" value="Integrin_alpha_N"/>
</dbReference>
<dbReference type="Pfam" id="PF01839">
    <property type="entry name" value="FG-GAP"/>
    <property type="match status" value="2"/>
</dbReference>
<feature type="region of interest" description="Disordered" evidence="15">
    <location>
        <begin position="887"/>
        <end position="906"/>
    </location>
</feature>
<dbReference type="Ensembl" id="ENSCINT00000001591.3">
    <property type="protein sequence ID" value="ENSCINP00000001591.3"/>
    <property type="gene ID" value="ENSCING00000000871.3"/>
</dbReference>
<dbReference type="AlphaFoldDB" id="F6QQK4"/>
<evidence type="ECO:0000313" key="19">
    <source>
        <dbReference type="Ensembl" id="ENSCINP00000001591.3"/>
    </source>
</evidence>
<reference evidence="20" key="1">
    <citation type="journal article" date="2002" name="Science">
        <title>The draft genome of Ciona intestinalis: insights into chordate and vertebrate origins.</title>
        <authorList>
            <person name="Dehal P."/>
            <person name="Satou Y."/>
            <person name="Campbell R.K."/>
            <person name="Chapman J."/>
            <person name="Degnan B."/>
            <person name="De Tomaso A."/>
            <person name="Davidson B."/>
            <person name="Di Gregorio A."/>
            <person name="Gelpke M."/>
            <person name="Goodstein D.M."/>
            <person name="Harafuji N."/>
            <person name="Hastings K.E."/>
            <person name="Ho I."/>
            <person name="Hotta K."/>
            <person name="Huang W."/>
            <person name="Kawashima T."/>
            <person name="Lemaire P."/>
            <person name="Martinez D."/>
            <person name="Meinertzhagen I.A."/>
            <person name="Necula S."/>
            <person name="Nonaka M."/>
            <person name="Putnam N."/>
            <person name="Rash S."/>
            <person name="Saiga H."/>
            <person name="Satake M."/>
            <person name="Terry A."/>
            <person name="Yamada L."/>
            <person name="Wang H.G."/>
            <person name="Awazu S."/>
            <person name="Azumi K."/>
            <person name="Boore J."/>
            <person name="Branno M."/>
            <person name="Chin-Bow S."/>
            <person name="DeSantis R."/>
            <person name="Doyle S."/>
            <person name="Francino P."/>
            <person name="Keys D.N."/>
            <person name="Haga S."/>
            <person name="Hayashi H."/>
            <person name="Hino K."/>
            <person name="Imai K.S."/>
            <person name="Inaba K."/>
            <person name="Kano S."/>
            <person name="Kobayashi K."/>
            <person name="Kobayashi M."/>
            <person name="Lee B.I."/>
            <person name="Makabe K.W."/>
            <person name="Manohar C."/>
            <person name="Matassi G."/>
            <person name="Medina M."/>
            <person name="Mochizuki Y."/>
            <person name="Mount S."/>
            <person name="Morishita T."/>
            <person name="Miura S."/>
            <person name="Nakayama A."/>
            <person name="Nishizaka S."/>
            <person name="Nomoto H."/>
            <person name="Ohta F."/>
            <person name="Oishi K."/>
            <person name="Rigoutsos I."/>
            <person name="Sano M."/>
            <person name="Sasaki A."/>
            <person name="Sasakura Y."/>
            <person name="Shoguchi E."/>
            <person name="Shin-i T."/>
            <person name="Spagnuolo A."/>
            <person name="Stainier D."/>
            <person name="Suzuki M.M."/>
            <person name="Tassy O."/>
            <person name="Takatori N."/>
            <person name="Tokuoka M."/>
            <person name="Yagi K."/>
            <person name="Yoshizaki F."/>
            <person name="Wada S."/>
            <person name="Zhang C."/>
            <person name="Hyatt P.D."/>
            <person name="Larimer F."/>
            <person name="Detter C."/>
            <person name="Doggett N."/>
            <person name="Glavina T."/>
            <person name="Hawkins T."/>
            <person name="Richardson P."/>
            <person name="Lucas S."/>
            <person name="Kohara Y."/>
            <person name="Levine M."/>
            <person name="Satoh N."/>
            <person name="Rokhsar D.S."/>
        </authorList>
    </citation>
    <scope>NUCLEOTIDE SEQUENCE [LARGE SCALE GENOMIC DNA]</scope>
</reference>
<dbReference type="InterPro" id="IPR013519">
    <property type="entry name" value="Int_alpha_beta-p"/>
</dbReference>
<evidence type="ECO:0000256" key="11">
    <source>
        <dbReference type="ARBA" id="ARBA00023170"/>
    </source>
</evidence>
<dbReference type="GO" id="GO:0007229">
    <property type="term" value="P:integrin-mediated signaling pathway"/>
    <property type="evidence" value="ECO:0000318"/>
    <property type="project" value="GO_Central"/>
</dbReference>
<feature type="repeat" description="FG-GAP" evidence="13">
    <location>
        <begin position="324"/>
        <end position="386"/>
    </location>
</feature>
<dbReference type="HOGENOM" id="CLU_004111_4_0_1"/>
<dbReference type="PRINTS" id="PR01185">
    <property type="entry name" value="INTEGRINA"/>
</dbReference>
<dbReference type="PANTHER" id="PTHR23220:SF133">
    <property type="entry name" value="INTEGRIN ALPHA-PS2"/>
    <property type="match status" value="1"/>
</dbReference>
<dbReference type="Pfam" id="PF08441">
    <property type="entry name" value="Integrin_A_Ig_1"/>
    <property type="match status" value="1"/>
</dbReference>
<dbReference type="Gene3D" id="2.60.40.1530">
    <property type="entry name" value="ntegrin, alpha v. Chain A, domain 4"/>
    <property type="match status" value="1"/>
</dbReference>
<comment type="subcellular location">
    <subcellularLocation>
        <location evidence="1 14">Membrane</location>
        <topology evidence="1 14">Single-pass type I membrane protein</topology>
    </subcellularLocation>
</comment>
<dbReference type="PROSITE" id="PS51470">
    <property type="entry name" value="FG_GAP"/>
    <property type="match status" value="3"/>
</dbReference>
<dbReference type="PROSITE" id="PS00242">
    <property type="entry name" value="INTEGRIN_ALPHA"/>
    <property type="match status" value="1"/>
</dbReference>
<evidence type="ECO:0000256" key="7">
    <source>
        <dbReference type="ARBA" id="ARBA00022989"/>
    </source>
</evidence>
<keyword evidence="3 14" id="KW-0812">Transmembrane</keyword>
<feature type="domain" description="Integrin alpha first immunoglubulin-like" evidence="16">
    <location>
        <begin position="371"/>
        <end position="514"/>
    </location>
</feature>
<evidence type="ECO:0000256" key="9">
    <source>
        <dbReference type="ARBA" id="ARBA00023136"/>
    </source>
</evidence>
<keyword evidence="12" id="KW-0325">Glycoprotein</keyword>
<evidence type="ECO:0000256" key="10">
    <source>
        <dbReference type="ARBA" id="ARBA00023157"/>
    </source>
</evidence>
<gene>
    <name evidence="19" type="primary">LOC100182403</name>
</gene>
<dbReference type="Pfam" id="PF20806">
    <property type="entry name" value="Integrin_A_Ig_3"/>
    <property type="match status" value="1"/>
</dbReference>
<dbReference type="SUPFAM" id="SSF69179">
    <property type="entry name" value="Integrin domains"/>
    <property type="match status" value="3"/>
</dbReference>
<dbReference type="OMA" id="SCVSTRF"/>
<feature type="domain" description="Integrin alpha second immunoglobulin-like" evidence="17">
    <location>
        <begin position="517"/>
        <end position="653"/>
    </location>
</feature>
<evidence type="ECO:0000256" key="2">
    <source>
        <dbReference type="ARBA" id="ARBA00008054"/>
    </source>
</evidence>
<feature type="transmembrane region" description="Helical" evidence="14">
    <location>
        <begin position="854"/>
        <end position="876"/>
    </location>
</feature>
<keyword evidence="9 14" id="KW-0472">Membrane</keyword>
<evidence type="ECO:0000256" key="15">
    <source>
        <dbReference type="SAM" id="MobiDB-lite"/>
    </source>
</evidence>
<dbReference type="InterPro" id="IPR048285">
    <property type="entry name" value="Integrin_alpha_Ig-like_2"/>
</dbReference>
<evidence type="ECO:0000259" key="17">
    <source>
        <dbReference type="Pfam" id="PF20805"/>
    </source>
</evidence>
<keyword evidence="11 14" id="KW-0675">Receptor</keyword>
<comment type="similarity">
    <text evidence="2 14">Belongs to the integrin alpha chain family.</text>
</comment>
<dbReference type="Gene3D" id="2.60.40.1460">
    <property type="entry name" value="Integrin domains. Chain A, domain 2"/>
    <property type="match status" value="1"/>
</dbReference>
<dbReference type="InParanoid" id="F6QQK4"/>
<dbReference type="GO" id="GO:0008305">
    <property type="term" value="C:integrin complex"/>
    <property type="evidence" value="ECO:0000318"/>
    <property type="project" value="GO_Central"/>
</dbReference>
<evidence type="ECO:0000256" key="6">
    <source>
        <dbReference type="ARBA" id="ARBA00022889"/>
    </source>
</evidence>
<sequence length="906" mass="100355">MCAPQFAQKSVVTRSSGKSIYYDLVGICYFTTDFSADNLVTYRYSPCSSDLGSHYADLHSYCQAGFSAAFTKDNRKLVLGAIGSYYNQGSIMLVKDLLQNISSLPYHTAEFKPDVPSGWGEVDYYRHTYDSNYMGYSVATGITGSNLPLLVTSAPRRLGYNLLGSVIVYDETMQAPLANFTGEQIGEYFGEGLEVVDLNNDGLDDIIIGSPLYSDVKQKVPEIGRIYVYYQETGAASSSTERRLEFSPPTIINGNSSMARFGRTIVSIGDVNGDGYNDILVSAPYERNGTEDSEEKYGALYLFNGGVGGVRSYPSQVIHGLKLENTPNFTPGDKIRGLGYGMKGGKDTDGNGYPDVVVGAYLSDKVVVIKARPVVKLLVIQTITPNKIDLETLSCDLNPTTKSACFYVETCFSYSGKTLPDTVNMSYSYDVDSGKEEREKRSYLLDDSPRNLTLRAGDQQQCVHETVFMKKDVRDKQTEIAVTVNYWLQENHLPTEPVLDVLAGTSSTTRADIFKDCGPDEICIPDLVVNAKLSPDTVQVGKYSEINVKASVWNNGENAYLTTMVVNYPQYVTFIGLQEDKQVDGRVISCVDLNPFLLCEVANPLKVDTRIDLVIQFGVNELQGDVDVLPLLLYANCTNEQNNQSPLFHTMIHVEVVANVKFYNVSTPSLIRLDKESENAALNQSASKPLTHTYEITNAGPAVISKAEISLLWPLSVNGDSKDLLLPLLEVQHSGPVICHYSHIADIYEVCNKNTFSSFSSLQNCHTDPQNCYEMTCDILEMQPKTDILIELKTELQLAPVLRTSMDTVITSSMQFRITEFPYLINPGPGPTTLSEVNTYAEYPQVPESSTIEWWIIAIAVAAGVLFLLLIILLLWKCGFFKRMTHPQSEEDKAQQQKLTESPDPM</sequence>
<feature type="domain" description="Integrin alpha third immunoglobulin-like" evidence="18">
    <location>
        <begin position="676"/>
        <end position="740"/>
    </location>
</feature>
<keyword evidence="8 14" id="KW-0401">Integrin</keyword>
<dbReference type="Gene3D" id="1.20.5.930">
    <property type="entry name" value="Bicelle-embedded integrin alpha(iib) transmembrane segment"/>
    <property type="match status" value="1"/>
</dbReference>
<organism evidence="19 20">
    <name type="scientific">Ciona intestinalis</name>
    <name type="common">Transparent sea squirt</name>
    <name type="synonym">Ascidia intestinalis</name>
    <dbReference type="NCBI Taxonomy" id="7719"/>
    <lineage>
        <taxon>Eukaryota</taxon>
        <taxon>Metazoa</taxon>
        <taxon>Chordata</taxon>
        <taxon>Tunicata</taxon>
        <taxon>Ascidiacea</taxon>
        <taxon>Phlebobranchia</taxon>
        <taxon>Cionidae</taxon>
        <taxon>Ciona</taxon>
    </lineage>
</organism>
<dbReference type="GeneTree" id="ENSGT00940000169118"/>
<reference evidence="19" key="3">
    <citation type="submission" date="2025-09" db="UniProtKB">
        <authorList>
            <consortium name="Ensembl"/>
        </authorList>
    </citation>
    <scope>IDENTIFICATION</scope>
</reference>
<evidence type="ECO:0000256" key="12">
    <source>
        <dbReference type="ARBA" id="ARBA00023180"/>
    </source>
</evidence>
<evidence type="ECO:0000256" key="14">
    <source>
        <dbReference type="RuleBase" id="RU003762"/>
    </source>
</evidence>
<dbReference type="GO" id="GO:0098609">
    <property type="term" value="P:cell-cell adhesion"/>
    <property type="evidence" value="ECO:0000318"/>
    <property type="project" value="GO_Central"/>
</dbReference>
<keyword evidence="7 14" id="KW-1133">Transmembrane helix</keyword>
<dbReference type="Gene3D" id="2.60.40.1510">
    <property type="entry name" value="ntegrin, alpha v. Chain A, domain 3"/>
    <property type="match status" value="1"/>
</dbReference>
<evidence type="ECO:0000256" key="1">
    <source>
        <dbReference type="ARBA" id="ARBA00004479"/>
    </source>
</evidence>
<evidence type="ECO:0000256" key="13">
    <source>
        <dbReference type="PROSITE-ProRule" id="PRU00803"/>
    </source>
</evidence>
<accession>F6QQK4</accession>
<dbReference type="FunFam" id="1.20.5.930:FF:000001">
    <property type="entry name" value="Integrin subunit alpha V"/>
    <property type="match status" value="1"/>
</dbReference>
<dbReference type="Pfam" id="PF20805">
    <property type="entry name" value="Integrin_A_Ig_2"/>
    <property type="match status" value="1"/>
</dbReference>
<evidence type="ECO:0000256" key="8">
    <source>
        <dbReference type="ARBA" id="ARBA00023037"/>
    </source>
</evidence>
<evidence type="ECO:0000256" key="5">
    <source>
        <dbReference type="ARBA" id="ARBA00022737"/>
    </source>
</evidence>
<proteinExistence type="inferred from homology"/>
<protein>
    <submittedName>
        <fullName evidence="19">Integrin alpha-8</fullName>
    </submittedName>
</protein>
<dbReference type="InterPro" id="IPR048286">
    <property type="entry name" value="Integrin_alpha_Ig-like_3"/>
</dbReference>
<dbReference type="InterPro" id="IPR013649">
    <property type="entry name" value="Integrin_alpha_Ig-like_1"/>
</dbReference>
<feature type="repeat" description="FG-GAP" evidence="13">
    <location>
        <begin position="174"/>
        <end position="238"/>
    </location>
</feature>
<dbReference type="Proteomes" id="UP000008144">
    <property type="component" value="Unassembled WGS sequence"/>
</dbReference>
<keyword evidence="5" id="KW-0677">Repeat</keyword>
<dbReference type="SUPFAM" id="SSF69318">
    <property type="entry name" value="Integrin alpha N-terminal domain"/>
    <property type="match status" value="1"/>
</dbReference>
<name>F6QQK4_CIOIN</name>
<dbReference type="SMART" id="SM00191">
    <property type="entry name" value="Int_alpha"/>
    <property type="match status" value="4"/>
</dbReference>
<reference evidence="19" key="2">
    <citation type="submission" date="2025-08" db="UniProtKB">
        <authorList>
            <consortium name="Ensembl"/>
        </authorList>
    </citation>
    <scope>IDENTIFICATION</scope>
</reference>